<keyword evidence="4" id="KW-0539">Nucleus</keyword>
<evidence type="ECO:0000256" key="1">
    <source>
        <dbReference type="ARBA" id="ARBA00004123"/>
    </source>
</evidence>
<dbReference type="GO" id="GO:0006913">
    <property type="term" value="P:nucleocytoplasmic transport"/>
    <property type="evidence" value="ECO:0007669"/>
    <property type="project" value="InterPro"/>
</dbReference>
<evidence type="ECO:0000256" key="5">
    <source>
        <dbReference type="ARBA" id="ARBA00070836"/>
    </source>
</evidence>
<dbReference type="PANTHER" id="PTHR12612">
    <property type="entry name" value="NUCLEAR TRANSPORT FACTOR 2"/>
    <property type="match status" value="1"/>
</dbReference>
<accession>A0A226EPN5</accession>
<dbReference type="InterPro" id="IPR002075">
    <property type="entry name" value="NTF2_dom"/>
</dbReference>
<dbReference type="EMBL" id="LNIX01000002">
    <property type="protein sequence ID" value="OXA59573.1"/>
    <property type="molecule type" value="Genomic_DNA"/>
</dbReference>
<dbReference type="SUPFAM" id="SSF54427">
    <property type="entry name" value="NTF2-like"/>
    <property type="match status" value="1"/>
</dbReference>
<dbReference type="FunFam" id="3.10.450.50:FF:000006">
    <property type="entry name" value="NTF2-related export protein 2 isoform 1"/>
    <property type="match status" value="1"/>
</dbReference>
<evidence type="ECO:0000313" key="8">
    <source>
        <dbReference type="Proteomes" id="UP000198287"/>
    </source>
</evidence>
<evidence type="ECO:0000259" key="6">
    <source>
        <dbReference type="PROSITE" id="PS50177"/>
    </source>
</evidence>
<gene>
    <name evidence="7" type="ORF">Fcan01_05063</name>
</gene>
<dbReference type="InterPro" id="IPR032710">
    <property type="entry name" value="NTF2-like_dom_sf"/>
</dbReference>
<dbReference type="AlphaFoldDB" id="A0A226EPN5"/>
<dbReference type="GO" id="GO:0015031">
    <property type="term" value="P:protein transport"/>
    <property type="evidence" value="ECO:0007669"/>
    <property type="project" value="UniProtKB-KW"/>
</dbReference>
<dbReference type="OrthoDB" id="25408at2759"/>
<dbReference type="Gene3D" id="3.10.450.50">
    <property type="match status" value="1"/>
</dbReference>
<dbReference type="GO" id="GO:0005634">
    <property type="term" value="C:nucleus"/>
    <property type="evidence" value="ECO:0007669"/>
    <property type="project" value="UniProtKB-SubCell"/>
</dbReference>
<keyword evidence="2" id="KW-0813">Transport</keyword>
<dbReference type="InterPro" id="IPR045875">
    <property type="entry name" value="NTF2"/>
</dbReference>
<evidence type="ECO:0000256" key="2">
    <source>
        <dbReference type="ARBA" id="ARBA00022448"/>
    </source>
</evidence>
<comment type="caution">
    <text evidence="7">The sequence shown here is derived from an EMBL/GenBank/DDBJ whole genome shotgun (WGS) entry which is preliminary data.</text>
</comment>
<organism evidence="7 8">
    <name type="scientific">Folsomia candida</name>
    <name type="common">Springtail</name>
    <dbReference type="NCBI Taxonomy" id="158441"/>
    <lineage>
        <taxon>Eukaryota</taxon>
        <taxon>Metazoa</taxon>
        <taxon>Ecdysozoa</taxon>
        <taxon>Arthropoda</taxon>
        <taxon>Hexapoda</taxon>
        <taxon>Collembola</taxon>
        <taxon>Entomobryomorpha</taxon>
        <taxon>Isotomoidea</taxon>
        <taxon>Isotomidae</taxon>
        <taxon>Proisotominae</taxon>
        <taxon>Folsomia</taxon>
    </lineage>
</organism>
<keyword evidence="8" id="KW-1185">Reference proteome</keyword>
<dbReference type="InterPro" id="IPR018222">
    <property type="entry name" value="Nuclear_transport_factor_2_euk"/>
</dbReference>
<evidence type="ECO:0000256" key="3">
    <source>
        <dbReference type="ARBA" id="ARBA00022927"/>
    </source>
</evidence>
<dbReference type="STRING" id="158441.A0A226EPN5"/>
<dbReference type="PROSITE" id="PS50177">
    <property type="entry name" value="NTF2_DOMAIN"/>
    <property type="match status" value="1"/>
</dbReference>
<feature type="domain" description="NTF2" evidence="6">
    <location>
        <begin position="29"/>
        <end position="144"/>
    </location>
</feature>
<evidence type="ECO:0000313" key="7">
    <source>
        <dbReference type="EMBL" id="OXA59573.1"/>
    </source>
</evidence>
<dbReference type="Pfam" id="PF02136">
    <property type="entry name" value="NTF2"/>
    <property type="match status" value="1"/>
</dbReference>
<sequence length="154" mass="17125">MNNNVTTSAGTPNFTSAERRAAVDEAGKASDDFYRLFYKTLEMRPHRVAQLYLDSAVLIWDGNPYVTSDAIKKFYENLPSLTFSVATVDAQPLPREAVGDQKTFMITTGGSYRVSGVGNRNFSQTFVITAHTDKWKIASDVFRTQVHPTHANAL</sequence>
<comment type="subcellular location">
    <subcellularLocation>
        <location evidence="1">Nucleus</location>
    </subcellularLocation>
</comment>
<reference evidence="7 8" key="1">
    <citation type="submission" date="2015-12" db="EMBL/GenBank/DDBJ databases">
        <title>The genome of Folsomia candida.</title>
        <authorList>
            <person name="Faddeeva A."/>
            <person name="Derks M.F."/>
            <person name="Anvar Y."/>
            <person name="Smit S."/>
            <person name="Van Straalen N."/>
            <person name="Roelofs D."/>
        </authorList>
    </citation>
    <scope>NUCLEOTIDE SEQUENCE [LARGE SCALE GENOMIC DNA]</scope>
    <source>
        <strain evidence="7 8">VU population</strain>
        <tissue evidence="7">Whole body</tissue>
    </source>
</reference>
<dbReference type="OMA" id="HFTRLYY"/>
<keyword evidence="3" id="KW-0653">Protein transport</keyword>
<dbReference type="Proteomes" id="UP000198287">
    <property type="component" value="Unassembled WGS sequence"/>
</dbReference>
<name>A0A226EPN5_FOLCA</name>
<protein>
    <recommendedName>
        <fullName evidence="5">NTF2-related export protein</fullName>
    </recommendedName>
</protein>
<evidence type="ECO:0000256" key="4">
    <source>
        <dbReference type="ARBA" id="ARBA00023242"/>
    </source>
</evidence>
<proteinExistence type="predicted"/>